<reference evidence="5" key="2">
    <citation type="submission" date="2021-01" db="EMBL/GenBank/DDBJ databases">
        <authorList>
            <person name="Corre E."/>
            <person name="Pelletier E."/>
            <person name="Niang G."/>
            <person name="Scheremetjew M."/>
            <person name="Finn R."/>
            <person name="Kale V."/>
            <person name="Holt S."/>
            <person name="Cochrane G."/>
            <person name="Meng A."/>
            <person name="Brown T."/>
            <person name="Cohen L."/>
        </authorList>
    </citation>
    <scope>NUCLEOTIDE SEQUENCE</scope>
    <source>
        <strain evidence="5">E4-10</strain>
    </source>
</reference>
<keyword evidence="11" id="KW-1185">Reference proteome</keyword>
<evidence type="ECO:0000313" key="6">
    <source>
        <dbReference type="EMBL" id="KAA0155683.1"/>
    </source>
</evidence>
<evidence type="ECO:0000313" key="11">
    <source>
        <dbReference type="Proteomes" id="UP000323011"/>
    </source>
</evidence>
<dbReference type="Proteomes" id="UP000322899">
    <property type="component" value="Unassembled WGS sequence"/>
</dbReference>
<dbReference type="OrthoDB" id="203754at2759"/>
<dbReference type="EMBL" id="VLTL01000007">
    <property type="protein sequence ID" value="KAA0171350.1"/>
    <property type="molecule type" value="Genomic_DNA"/>
</dbReference>
<dbReference type="Proteomes" id="UP000323011">
    <property type="component" value="Unassembled WGS sequence"/>
</dbReference>
<evidence type="ECO:0000256" key="2">
    <source>
        <dbReference type="ARBA" id="ARBA00093452"/>
    </source>
</evidence>
<dbReference type="GO" id="GO:0005634">
    <property type="term" value="C:nucleus"/>
    <property type="evidence" value="ECO:0007669"/>
    <property type="project" value="TreeGrafter"/>
</dbReference>
<dbReference type="PROSITE" id="PS51269">
    <property type="entry name" value="COMM"/>
    <property type="match status" value="1"/>
</dbReference>
<dbReference type="InterPro" id="IPR017920">
    <property type="entry name" value="COMM"/>
</dbReference>
<name>A0A5A8EBB4_CAFRO</name>
<evidence type="ECO:0000313" key="12">
    <source>
        <dbReference type="Proteomes" id="UP000324907"/>
    </source>
</evidence>
<dbReference type="Pfam" id="PF07258">
    <property type="entry name" value="COMM_domain"/>
    <property type="match status" value="1"/>
</dbReference>
<dbReference type="EMBL" id="VLTO01000021">
    <property type="protein sequence ID" value="KAA0174528.1"/>
    <property type="molecule type" value="Genomic_DNA"/>
</dbReference>
<dbReference type="Proteomes" id="UP000324907">
    <property type="component" value="Unassembled WGS sequence"/>
</dbReference>
<dbReference type="PANTHER" id="PTHR15666">
    <property type="entry name" value="COMM DOMAIN CONTAINING PROTEIN 5"/>
    <property type="match status" value="1"/>
</dbReference>
<feature type="domain" description="COMM" evidence="4">
    <location>
        <begin position="158"/>
        <end position="222"/>
    </location>
</feature>
<protein>
    <recommendedName>
        <fullName evidence="1">COMM domain-containing protein 5</fullName>
    </recommendedName>
</protein>
<comment type="similarity">
    <text evidence="2">Belongs to the COMM domain-containing protein 5 family.</text>
</comment>
<evidence type="ECO:0000256" key="1">
    <source>
        <dbReference type="ARBA" id="ARBA00016556"/>
    </source>
</evidence>
<sequence length="243" mass="24833">MAAAAAAGPPKPRRFLGGKGPGTSLDVGSCSGTFVPPTDAVQAAVTALHALEDEQRAACIEAAVLMAREPGAAEAATAVLSRSCTGAAAMDQAITAAVGMLAVVREAVKRRTPFSMLEATLEAVNVPSAAASAFGRLVARDAAAIEAAAAADSPALPSLGGLRWRVDVQIASSSAVRVLRPSVMLELTLSDGSISTFAASVEQFSALRHGVAKTLKGVIEDEGHFVMRLTADMERAAQRRQGK</sequence>
<dbReference type="EMBL" id="VLTM01000020">
    <property type="protein sequence ID" value="KAA0163774.1"/>
    <property type="molecule type" value="Genomic_DNA"/>
</dbReference>
<evidence type="ECO:0000313" key="7">
    <source>
        <dbReference type="EMBL" id="KAA0163774.1"/>
    </source>
</evidence>
<evidence type="ECO:0000313" key="9">
    <source>
        <dbReference type="EMBL" id="KAA0174528.1"/>
    </source>
</evidence>
<dbReference type="EMBL" id="VLTN01000006">
    <property type="protein sequence ID" value="KAA0155683.1"/>
    <property type="molecule type" value="Genomic_DNA"/>
</dbReference>
<dbReference type="Proteomes" id="UP000325113">
    <property type="component" value="Unassembled WGS sequence"/>
</dbReference>
<dbReference type="EMBL" id="HBET01015638">
    <property type="protein sequence ID" value="CAD8566133.1"/>
    <property type="molecule type" value="Transcribed_RNA"/>
</dbReference>
<organism evidence="9 10">
    <name type="scientific">Cafeteria roenbergensis</name>
    <name type="common">Marine flagellate</name>
    <dbReference type="NCBI Taxonomy" id="33653"/>
    <lineage>
        <taxon>Eukaryota</taxon>
        <taxon>Sar</taxon>
        <taxon>Stramenopiles</taxon>
        <taxon>Bigyra</taxon>
        <taxon>Opalozoa</taxon>
        <taxon>Bicosoecida</taxon>
        <taxon>Cafeteriaceae</taxon>
        <taxon>Cafeteria</taxon>
    </lineage>
</organism>
<dbReference type="PANTHER" id="PTHR15666:SF1">
    <property type="entry name" value="COMM DOMAIN-CONTAINING PROTEIN 5"/>
    <property type="match status" value="1"/>
</dbReference>
<evidence type="ECO:0000256" key="3">
    <source>
        <dbReference type="SAM" id="MobiDB-lite"/>
    </source>
</evidence>
<proteinExistence type="inferred from homology"/>
<reference evidence="10 11" key="1">
    <citation type="submission" date="2019-07" db="EMBL/GenBank/DDBJ databases">
        <title>Genomes of Cafeteria roenbergensis.</title>
        <authorList>
            <person name="Fischer M.G."/>
            <person name="Hackl T."/>
            <person name="Roman M."/>
        </authorList>
    </citation>
    <scope>NUCLEOTIDE SEQUENCE [LARGE SCALE GENOMIC DNA]</scope>
    <source>
        <strain evidence="6 11">BVI</strain>
        <strain evidence="7">Cflag</strain>
        <strain evidence="9 10">E4-10P</strain>
        <strain evidence="8 12">RCC970-E3</strain>
    </source>
</reference>
<gene>
    <name evidence="5" type="ORF">CROE0942_LOCUS10512</name>
    <name evidence="9" type="ORF">FNF27_03902</name>
    <name evidence="8" type="ORF">FNF28_00841</name>
    <name evidence="6" type="ORF">FNF29_01598</name>
    <name evidence="7" type="ORF">FNF31_02628</name>
</gene>
<evidence type="ECO:0000313" key="5">
    <source>
        <dbReference type="EMBL" id="CAD8566133.1"/>
    </source>
</evidence>
<accession>A0A5A8EBB4</accession>
<evidence type="ECO:0000313" key="8">
    <source>
        <dbReference type="EMBL" id="KAA0171350.1"/>
    </source>
</evidence>
<evidence type="ECO:0000259" key="4">
    <source>
        <dbReference type="PROSITE" id="PS51269"/>
    </source>
</evidence>
<feature type="region of interest" description="Disordered" evidence="3">
    <location>
        <begin position="1"/>
        <end position="20"/>
    </location>
</feature>
<dbReference type="InterPro" id="IPR037357">
    <property type="entry name" value="COMMD5"/>
</dbReference>
<dbReference type="AlphaFoldDB" id="A0A5A8EBB4"/>
<evidence type="ECO:0000313" key="10">
    <source>
        <dbReference type="Proteomes" id="UP000322899"/>
    </source>
</evidence>